<comment type="caution">
    <text evidence="1">The sequence shown here is derived from an EMBL/GenBank/DDBJ whole genome shotgun (WGS) entry which is preliminary data.</text>
</comment>
<evidence type="ECO:0000313" key="1">
    <source>
        <dbReference type="EMBL" id="KAA8641366.1"/>
    </source>
</evidence>
<dbReference type="GeneID" id="54324670"/>
<organism evidence="1 2">
    <name type="scientific">Aspergillus tanneri</name>
    <dbReference type="NCBI Taxonomy" id="1220188"/>
    <lineage>
        <taxon>Eukaryota</taxon>
        <taxon>Fungi</taxon>
        <taxon>Dikarya</taxon>
        <taxon>Ascomycota</taxon>
        <taxon>Pezizomycotina</taxon>
        <taxon>Eurotiomycetes</taxon>
        <taxon>Eurotiomycetidae</taxon>
        <taxon>Eurotiales</taxon>
        <taxon>Aspergillaceae</taxon>
        <taxon>Aspergillus</taxon>
        <taxon>Aspergillus subgen. Circumdati</taxon>
    </lineage>
</organism>
<dbReference type="RefSeq" id="XP_033420728.1">
    <property type="nucleotide sequence ID" value="XM_033566663.1"/>
</dbReference>
<evidence type="ECO:0000313" key="2">
    <source>
        <dbReference type="Proteomes" id="UP000324241"/>
    </source>
</evidence>
<protein>
    <submittedName>
        <fullName evidence="1">Uncharacterized protein</fullName>
    </submittedName>
</protein>
<gene>
    <name evidence="1" type="ORF">ATNIH1004_001968</name>
</gene>
<dbReference type="Proteomes" id="UP000324241">
    <property type="component" value="Unassembled WGS sequence"/>
</dbReference>
<reference evidence="1 2" key="1">
    <citation type="submission" date="2019-08" db="EMBL/GenBank/DDBJ databases">
        <title>The genome sequence of a newly discovered highly antifungal drug resistant Aspergillus species, Aspergillus tanneri NIH 1004.</title>
        <authorList>
            <person name="Mounaud S."/>
            <person name="Singh I."/>
            <person name="Joardar V."/>
            <person name="Pakala S."/>
            <person name="Pakala S."/>
            <person name="Venepally P."/>
            <person name="Chung J.K."/>
            <person name="Losada L."/>
            <person name="Nierman W.C."/>
        </authorList>
    </citation>
    <scope>NUCLEOTIDE SEQUENCE [LARGE SCALE GENOMIC DNA]</scope>
    <source>
        <strain evidence="1 2">NIH1004</strain>
    </source>
</reference>
<dbReference type="EMBL" id="QUQM01000013">
    <property type="protein sequence ID" value="KAA8641366.1"/>
    <property type="molecule type" value="Genomic_DNA"/>
</dbReference>
<sequence>METVRYTIKRPARRGGYTLVGTATFGLRFIDAPTGWPHGICAVSRVTYRSGVLPSIATPYVRRCRDAVISTQALSTLSSWLIRLCAFHPGWFEASVSIGRGRDPATSTHFRSPALGFFPHLDPTPKGVQHLLVSTRPFACQRKSIITRT</sequence>
<dbReference type="AlphaFoldDB" id="A0A5M9M708"/>
<name>A0A5M9M708_9EURO</name>
<accession>A0A5M9M708</accession>
<proteinExistence type="predicted"/>